<dbReference type="SUPFAM" id="SSF53901">
    <property type="entry name" value="Thiolase-like"/>
    <property type="match status" value="2"/>
</dbReference>
<proteinExistence type="inferred from homology"/>
<name>A0ABR2NUU0_9ROSI</name>
<dbReference type="Pfam" id="PF20431">
    <property type="entry name" value="E_motif"/>
    <property type="match status" value="1"/>
</dbReference>
<feature type="repeat" description="PPR" evidence="8">
    <location>
        <begin position="386"/>
        <end position="420"/>
    </location>
</feature>
<evidence type="ECO:0000313" key="12">
    <source>
        <dbReference type="EMBL" id="KAK8979979.1"/>
    </source>
</evidence>
<evidence type="ECO:0000256" key="7">
    <source>
        <dbReference type="ARBA" id="ARBA00047375"/>
    </source>
</evidence>
<evidence type="ECO:0000256" key="2">
    <source>
        <dbReference type="ARBA" id="ARBA00005531"/>
    </source>
</evidence>
<keyword evidence="13" id="KW-1185">Reference proteome</keyword>
<reference evidence="12 13" key="1">
    <citation type="journal article" date="2024" name="G3 (Bethesda)">
        <title>Genome assembly of Hibiscus sabdariffa L. provides insights into metabolisms of medicinal natural products.</title>
        <authorList>
            <person name="Kim T."/>
        </authorList>
    </citation>
    <scope>NUCLEOTIDE SEQUENCE [LARGE SCALE GENOMIC DNA]</scope>
    <source>
        <strain evidence="12">TK-2024</strain>
        <tissue evidence="12">Old leaves</tissue>
    </source>
</reference>
<dbReference type="Pfam" id="PF08392">
    <property type="entry name" value="FAE1_CUT1_RppA"/>
    <property type="match status" value="1"/>
</dbReference>
<dbReference type="PANTHER" id="PTHR31561">
    <property type="entry name" value="3-KETOACYL-COA SYNTHASE"/>
    <property type="match status" value="1"/>
</dbReference>
<dbReference type="CDD" id="cd00831">
    <property type="entry name" value="CHS_like"/>
    <property type="match status" value="1"/>
</dbReference>
<evidence type="ECO:0000256" key="9">
    <source>
        <dbReference type="SAM" id="Phobius"/>
    </source>
</evidence>
<feature type="repeat" description="PPR" evidence="8">
    <location>
        <begin position="285"/>
        <end position="319"/>
    </location>
</feature>
<dbReference type="InterPro" id="IPR012392">
    <property type="entry name" value="3-ktacl-CoA_syn"/>
</dbReference>
<sequence length="1111" mass="125299">MNHLKQIQTQTFLLGLHQDSNTLNKLIAFCTDPSLGNFQYAVKIFNPIQYPSLFIYNVMIKMFVKNGSHKNAILVFRRLREQGLWPDNFTYPFVFKAVGSLGDVLQGQKIHGLVAKSGLEFDAYVANSLIDMYVQVGRIQCSKKLFDEMPQRDVVAWNVLISGLVKSGKFEDAVTVFELMRKEGLVKPNEATVVSTLSACTALGRLELGKEIDRYAREELELTTIMGNALLDMYCKCGCLDMARELFDEMPSKNVNCWTSMVSGYVNYGQLAEARQLFERSPVRDVILWTAMINGYVQFNRFDEAVEMFQEMQIQRVKPDKFVLVSLLTGCAKLGALEQGKWIHGYLCEHRVVIDTVVGTALIEMYSKCGCVEKALEIFYGLRKRDTASWTSIISGLAVNGETNKALELFSEMKQTNEKPDDITFIAVLSACNHGGLVEEGRKVFVSMSKVYQMEPKLEHYACLIDLLSRAGLLAEVEKLIDDIPSKDNETMVPLYGSLLSACRTYGNVEMGERIAQRLVGIETSDSSIHMLLANIYASADRWEDEKRVREKMKDLGVKKVLRTVSEQASAFVPRGVCGGIIHQLHWIQLTFGGFPRSRENMADSKPDQSLTPPSSRNLPDFKKSIKLKYVKLGYHYLITHGMYLFLTPLVVVIAAQLSTFSVQDLYDLWENLQYNLISVIICSTLLVFLSTLYFLTRPRPVYLVNFACYKPDESRKCTKKMFMDQSQMTGTFTDDNLQFQRKILERSGLGDSTYLPEAVLNVPPNPSMHEARREAEAVMFGAIDELLAKTSINPKDIGILIVNCSLFNPTPSLSAMVINHYKLRGNIQSYNLGGMGCSAGLISIDLAKHLLQVHPNSYALVISMENITLNWYFGNDRSKLVSNCLFRMGGAAILLSNKWSDKRRSKYQLVHTVRTHKGADDKCFSCVTQEEDSVGNIGVTLSKDLMAVAGDALKTNITTLGPLVLPMSEQLLFFSTLVGKKLLKMKVKPYIPDFKLAFEHFCIHAGGRAVLDELEKNLQLSEWHMEPSRMTLYRFGNTSSSSLWYELAYSEAKGRIRRGDRTWQIAFGSGFKCNSAVWKALRTINPAKEKNPWMDEIHNFPVDVPRVSSI</sequence>
<keyword evidence="9" id="KW-1133">Transmembrane helix</keyword>
<feature type="domain" description="Beta-ketoacyl-[acyl-carrier-protein] synthase III C-terminal" evidence="11">
    <location>
        <begin position="1000"/>
        <end position="1080"/>
    </location>
</feature>
<dbReference type="PROSITE" id="PS51375">
    <property type="entry name" value="PPR"/>
    <property type="match status" value="6"/>
</dbReference>
<comment type="pathway">
    <text evidence="1">Lipid metabolism; fatty acid biosynthesis.</text>
</comment>
<comment type="similarity">
    <text evidence="2">Belongs to the thiolase-like superfamily. Chalcone/stilbene synthases family.</text>
</comment>
<feature type="transmembrane region" description="Helical" evidence="9">
    <location>
        <begin position="633"/>
        <end position="655"/>
    </location>
</feature>
<dbReference type="InterPro" id="IPR013601">
    <property type="entry name" value="FAE1_typ3_polyketide_synth"/>
</dbReference>
<evidence type="ECO:0000256" key="8">
    <source>
        <dbReference type="PROSITE-ProRule" id="PRU00708"/>
    </source>
</evidence>
<protein>
    <recommendedName>
        <fullName evidence="3">very-long-chain 3-oxoacyl-CoA synthase</fullName>
        <ecNumber evidence="3">2.3.1.199</ecNumber>
    </recommendedName>
</protein>
<dbReference type="InterPro" id="IPR046848">
    <property type="entry name" value="E_motif"/>
</dbReference>
<dbReference type="Pfam" id="PF13041">
    <property type="entry name" value="PPR_2"/>
    <property type="match status" value="4"/>
</dbReference>
<evidence type="ECO:0000256" key="6">
    <source>
        <dbReference type="ARBA" id="ARBA00023315"/>
    </source>
</evidence>
<feature type="transmembrane region" description="Helical" evidence="9">
    <location>
        <begin position="675"/>
        <end position="696"/>
    </location>
</feature>
<dbReference type="Gene3D" id="3.40.47.10">
    <property type="match status" value="1"/>
</dbReference>
<dbReference type="InterPro" id="IPR011990">
    <property type="entry name" value="TPR-like_helical_dom_sf"/>
</dbReference>
<evidence type="ECO:0000256" key="5">
    <source>
        <dbReference type="ARBA" id="ARBA00022737"/>
    </source>
</evidence>
<feature type="domain" description="FAE" evidence="10">
    <location>
        <begin position="694"/>
        <end position="983"/>
    </location>
</feature>
<feature type="repeat" description="PPR" evidence="8">
    <location>
        <begin position="52"/>
        <end position="86"/>
    </location>
</feature>
<dbReference type="Gene3D" id="1.25.40.10">
    <property type="entry name" value="Tetratricopeptide repeat domain"/>
    <property type="match status" value="3"/>
</dbReference>
<evidence type="ECO:0000256" key="1">
    <source>
        <dbReference type="ARBA" id="ARBA00005194"/>
    </source>
</evidence>
<organism evidence="12 13">
    <name type="scientific">Hibiscus sabdariffa</name>
    <name type="common">roselle</name>
    <dbReference type="NCBI Taxonomy" id="183260"/>
    <lineage>
        <taxon>Eukaryota</taxon>
        <taxon>Viridiplantae</taxon>
        <taxon>Streptophyta</taxon>
        <taxon>Embryophyta</taxon>
        <taxon>Tracheophyta</taxon>
        <taxon>Spermatophyta</taxon>
        <taxon>Magnoliopsida</taxon>
        <taxon>eudicotyledons</taxon>
        <taxon>Gunneridae</taxon>
        <taxon>Pentapetalae</taxon>
        <taxon>rosids</taxon>
        <taxon>malvids</taxon>
        <taxon>Malvales</taxon>
        <taxon>Malvaceae</taxon>
        <taxon>Malvoideae</taxon>
        <taxon>Hibiscus</taxon>
    </lineage>
</organism>
<dbReference type="InterPro" id="IPR016039">
    <property type="entry name" value="Thiolase-like"/>
</dbReference>
<accession>A0ABR2NUU0</accession>
<keyword evidence="5" id="KW-0677">Repeat</keyword>
<dbReference type="Proteomes" id="UP001396334">
    <property type="component" value="Unassembled WGS sequence"/>
</dbReference>
<evidence type="ECO:0000259" key="10">
    <source>
        <dbReference type="Pfam" id="PF08392"/>
    </source>
</evidence>
<keyword evidence="4" id="KW-0808">Transferase</keyword>
<dbReference type="InterPro" id="IPR013747">
    <property type="entry name" value="ACP_syn_III_C"/>
</dbReference>
<dbReference type="EMBL" id="JBBPBN010000097">
    <property type="protein sequence ID" value="KAK8979979.1"/>
    <property type="molecule type" value="Genomic_DNA"/>
</dbReference>
<evidence type="ECO:0000259" key="11">
    <source>
        <dbReference type="Pfam" id="PF08541"/>
    </source>
</evidence>
<dbReference type="EC" id="2.3.1.199" evidence="3"/>
<dbReference type="Pfam" id="PF01535">
    <property type="entry name" value="PPR"/>
    <property type="match status" value="3"/>
</dbReference>
<feature type="repeat" description="PPR" evidence="8">
    <location>
        <begin position="153"/>
        <end position="187"/>
    </location>
</feature>
<feature type="repeat" description="PPR" evidence="8">
    <location>
        <begin position="223"/>
        <end position="257"/>
    </location>
</feature>
<keyword evidence="9" id="KW-0812">Transmembrane</keyword>
<evidence type="ECO:0000256" key="3">
    <source>
        <dbReference type="ARBA" id="ARBA00012307"/>
    </source>
</evidence>
<comment type="catalytic activity">
    <reaction evidence="7">
        <text>a very-long-chain acyl-CoA + malonyl-CoA + H(+) = a very-long-chain 3-oxoacyl-CoA + CO2 + CoA</text>
        <dbReference type="Rhea" id="RHEA:32727"/>
        <dbReference type="ChEBI" id="CHEBI:15378"/>
        <dbReference type="ChEBI" id="CHEBI:16526"/>
        <dbReference type="ChEBI" id="CHEBI:57287"/>
        <dbReference type="ChEBI" id="CHEBI:57384"/>
        <dbReference type="ChEBI" id="CHEBI:90725"/>
        <dbReference type="ChEBI" id="CHEBI:90736"/>
        <dbReference type="EC" id="2.3.1.199"/>
    </reaction>
</comment>
<dbReference type="NCBIfam" id="TIGR00756">
    <property type="entry name" value="PPR"/>
    <property type="match status" value="5"/>
</dbReference>
<evidence type="ECO:0000256" key="4">
    <source>
        <dbReference type="ARBA" id="ARBA00022679"/>
    </source>
</evidence>
<dbReference type="Pfam" id="PF08541">
    <property type="entry name" value="ACP_syn_III_C"/>
    <property type="match status" value="1"/>
</dbReference>
<keyword evidence="6" id="KW-0012">Acyltransferase</keyword>
<gene>
    <name evidence="12" type="ORF">V6N11_061201</name>
</gene>
<comment type="caution">
    <text evidence="12">The sequence shown here is derived from an EMBL/GenBank/DDBJ whole genome shotgun (WGS) entry which is preliminary data.</text>
</comment>
<evidence type="ECO:0000313" key="13">
    <source>
        <dbReference type="Proteomes" id="UP001396334"/>
    </source>
</evidence>
<keyword evidence="9" id="KW-0472">Membrane</keyword>
<feature type="repeat" description="PPR" evidence="8">
    <location>
        <begin position="122"/>
        <end position="152"/>
    </location>
</feature>
<dbReference type="InterPro" id="IPR002885">
    <property type="entry name" value="PPR_rpt"/>
</dbReference>